<evidence type="ECO:0000313" key="2">
    <source>
        <dbReference type="Proteomes" id="UP000002517"/>
    </source>
</evidence>
<dbReference type="EMBL" id="CR628337">
    <property type="protein sequence ID" value="CAH15312.1"/>
    <property type="molecule type" value="Genomic_DNA"/>
</dbReference>
<name>Q5WXM0_LEGPL</name>
<dbReference type="Proteomes" id="UP000002517">
    <property type="component" value="Chromosome"/>
</dbReference>
<dbReference type="KEGG" id="lpf:lpl1075"/>
<organism evidence="1 2">
    <name type="scientific">Legionella pneumophila (strain Lens)</name>
    <dbReference type="NCBI Taxonomy" id="297245"/>
    <lineage>
        <taxon>Bacteria</taxon>
        <taxon>Pseudomonadati</taxon>
        <taxon>Pseudomonadota</taxon>
        <taxon>Gammaproteobacteria</taxon>
        <taxon>Legionellales</taxon>
        <taxon>Legionellaceae</taxon>
        <taxon>Legionella</taxon>
    </lineage>
</organism>
<dbReference type="LegioList" id="lpl1075"/>
<evidence type="ECO:0000313" key="1">
    <source>
        <dbReference type="EMBL" id="CAH15312.1"/>
    </source>
</evidence>
<protein>
    <submittedName>
        <fullName evidence="1">Uncharacterized protein</fullName>
    </submittedName>
</protein>
<sequence>MGNILSYLIWCVRTNDLLSLSVGGLVMSNIPASLLGDCSDADLLKILLIKPTIR</sequence>
<proteinExistence type="predicted"/>
<reference evidence="1 2" key="1">
    <citation type="journal article" date="2004" name="Nat. Genet.">
        <title>Evidence in the Legionella pneumophila genome for exploitation of host cell functions and high genome plasticity.</title>
        <authorList>
            <person name="Cazalet C."/>
            <person name="Rusniok C."/>
            <person name="Bruggemann H."/>
            <person name="Zidane N."/>
            <person name="Magnier A."/>
            <person name="Ma L."/>
            <person name="Tichit M."/>
            <person name="Jarraud S."/>
            <person name="Bouchier C."/>
            <person name="Vandenesch F."/>
            <person name="Kunst F."/>
            <person name="Etienne J."/>
            <person name="Glaser P."/>
            <person name="Buchrieser C."/>
        </authorList>
    </citation>
    <scope>NUCLEOTIDE SEQUENCE [LARGE SCALE GENOMIC DNA]</scope>
    <source>
        <strain evidence="1 2">Lens</strain>
    </source>
</reference>
<dbReference type="HOGENOM" id="CLU_3044874_0_0_6"/>
<dbReference type="AlphaFoldDB" id="Q5WXM0"/>
<gene>
    <name evidence="1" type="ordered locus">lpl1075</name>
</gene>
<accession>Q5WXM0</accession>